<accession>A0ABT1FCX6</accession>
<proteinExistence type="predicted"/>
<dbReference type="Proteomes" id="UP001204615">
    <property type="component" value="Unassembled WGS sequence"/>
</dbReference>
<dbReference type="RefSeq" id="WP_253567563.1">
    <property type="nucleotide sequence ID" value="NZ_JAMZEK010000003.1"/>
</dbReference>
<evidence type="ECO:0000313" key="2">
    <source>
        <dbReference type="Proteomes" id="UP001204615"/>
    </source>
</evidence>
<gene>
    <name evidence="1" type="ORF">NC595_14370</name>
</gene>
<reference evidence="1 2" key="1">
    <citation type="submission" date="2022-06" db="EMBL/GenBank/DDBJ databases">
        <title>Dyella sp. Sa strain:Sa Genome sequencing.</title>
        <authorList>
            <person name="Park S."/>
        </authorList>
    </citation>
    <scope>NUCLEOTIDE SEQUENCE [LARGE SCALE GENOMIC DNA]</scope>
    <source>
        <strain evidence="1 2">Sa</strain>
    </source>
</reference>
<keyword evidence="2" id="KW-1185">Reference proteome</keyword>
<sequence>MRIELRIERLALDQPLLGGELAADVRAALERELGRILGGPGATDALRRIGCVDAITAPSISDGGRAQGGLGTRIAGAVGQGLGIGSREIRPAQTGDRIDGRQR</sequence>
<protein>
    <submittedName>
        <fullName evidence="1">Uncharacterized protein</fullName>
    </submittedName>
</protein>
<evidence type="ECO:0000313" key="1">
    <source>
        <dbReference type="EMBL" id="MCP1375232.1"/>
    </source>
</evidence>
<comment type="caution">
    <text evidence="1">The sequence shown here is derived from an EMBL/GenBank/DDBJ whole genome shotgun (WGS) entry which is preliminary data.</text>
</comment>
<organism evidence="1 2">
    <name type="scientific">Dyella lutea</name>
    <dbReference type="NCBI Taxonomy" id="2950441"/>
    <lineage>
        <taxon>Bacteria</taxon>
        <taxon>Pseudomonadati</taxon>
        <taxon>Pseudomonadota</taxon>
        <taxon>Gammaproteobacteria</taxon>
        <taxon>Lysobacterales</taxon>
        <taxon>Rhodanobacteraceae</taxon>
        <taxon>Dyella</taxon>
    </lineage>
</organism>
<name>A0ABT1FCX6_9GAMM</name>
<dbReference type="EMBL" id="JAMZEK010000003">
    <property type="protein sequence ID" value="MCP1375232.1"/>
    <property type="molecule type" value="Genomic_DNA"/>
</dbReference>